<evidence type="ECO:0000259" key="1">
    <source>
        <dbReference type="PROSITE" id="PS51645"/>
    </source>
</evidence>
<dbReference type="InterPro" id="IPR006050">
    <property type="entry name" value="DNA_photolyase_N"/>
</dbReference>
<dbReference type="InterPro" id="IPR014729">
    <property type="entry name" value="Rossmann-like_a/b/a_fold"/>
</dbReference>
<reference evidence="2" key="1">
    <citation type="submission" date="2021-01" db="EMBL/GenBank/DDBJ databases">
        <authorList>
            <person name="Corre E."/>
            <person name="Pelletier E."/>
            <person name="Niang G."/>
            <person name="Scheremetjew M."/>
            <person name="Finn R."/>
            <person name="Kale V."/>
            <person name="Holt S."/>
            <person name="Cochrane G."/>
            <person name="Meng A."/>
            <person name="Brown T."/>
            <person name="Cohen L."/>
        </authorList>
    </citation>
    <scope>NUCLEOTIDE SEQUENCE</scope>
    <source>
        <strain evidence="2">SAG 36.94</strain>
    </source>
</reference>
<dbReference type="EMBL" id="HBGH01008455">
    <property type="protein sequence ID" value="CAD9232549.1"/>
    <property type="molecule type" value="Transcribed_RNA"/>
</dbReference>
<dbReference type="PROSITE" id="PS51645">
    <property type="entry name" value="PHR_CRY_ALPHA_BETA"/>
    <property type="match status" value="1"/>
</dbReference>
<dbReference type="InterPro" id="IPR036155">
    <property type="entry name" value="Crypto/Photolyase_N_sf"/>
</dbReference>
<dbReference type="InterPro" id="IPR002081">
    <property type="entry name" value="Cryptochrome/DNA_photolyase_1"/>
</dbReference>
<sequence length="341" mass="36742">MLGFLVGVGGGLLEIGVARDRRVVVRKSCIKSLALVPWASSVGEASLTRSRVTAAPRPHEVQDREAITFSAQPPFAGAGPKRVLVWFHEDLRVDDNEALASAAKRASVLGGALLPAFVVEDKCSDLVKQAASTLKAELQGLGSDLVSRSGSVADALVELFNTSKMDAIYYNHAVTGEGIQLERKVLGKLRELGIEAEGFWSNTLFRPDAFEKVRPTEVFKAVFDGSVAAPQERPTSLPRLPEGIDAGLSVVTNRTNQASIARKLMGEFNKSSEALHLSPSGDFAFRVKPYLDAGILSPKILFHHIVREVGGPRGYTVHELGWRSYSCLALHSCSTPTKVAV</sequence>
<dbReference type="AlphaFoldDB" id="A0A7S1XE95"/>
<dbReference type="GO" id="GO:0071949">
    <property type="term" value="F:FAD binding"/>
    <property type="evidence" value="ECO:0007669"/>
    <property type="project" value="TreeGrafter"/>
</dbReference>
<dbReference type="SUPFAM" id="SSF52425">
    <property type="entry name" value="Cryptochrome/photolyase, N-terminal domain"/>
    <property type="match status" value="1"/>
</dbReference>
<evidence type="ECO:0000313" key="2">
    <source>
        <dbReference type="EMBL" id="CAD9232549.1"/>
    </source>
</evidence>
<dbReference type="GO" id="GO:0003904">
    <property type="term" value="F:deoxyribodipyrimidine photo-lyase activity"/>
    <property type="evidence" value="ECO:0007669"/>
    <property type="project" value="TreeGrafter"/>
</dbReference>
<dbReference type="PANTHER" id="PTHR11455:SF9">
    <property type="entry name" value="CRYPTOCHROME CIRCADIAN CLOCK 5 ISOFORM X1"/>
    <property type="match status" value="1"/>
</dbReference>
<dbReference type="GO" id="GO:0003677">
    <property type="term" value="F:DNA binding"/>
    <property type="evidence" value="ECO:0007669"/>
    <property type="project" value="TreeGrafter"/>
</dbReference>
<feature type="domain" description="Photolyase/cryptochrome alpha/beta" evidence="1">
    <location>
        <begin position="81"/>
        <end position="204"/>
    </location>
</feature>
<accession>A0A7S1XE95</accession>
<name>A0A7S1XE95_9RHOD</name>
<dbReference type="Pfam" id="PF00875">
    <property type="entry name" value="DNA_photolyase"/>
    <property type="match status" value="1"/>
</dbReference>
<organism evidence="2">
    <name type="scientific">Compsopogon caeruleus</name>
    <dbReference type="NCBI Taxonomy" id="31354"/>
    <lineage>
        <taxon>Eukaryota</taxon>
        <taxon>Rhodophyta</taxon>
        <taxon>Compsopogonophyceae</taxon>
        <taxon>Compsopogonales</taxon>
        <taxon>Compsopogonaceae</taxon>
        <taxon>Compsopogon</taxon>
    </lineage>
</organism>
<proteinExistence type="predicted"/>
<protein>
    <recommendedName>
        <fullName evidence="1">Photolyase/cryptochrome alpha/beta domain-containing protein</fullName>
    </recommendedName>
</protein>
<dbReference type="Gene3D" id="3.40.50.620">
    <property type="entry name" value="HUPs"/>
    <property type="match status" value="1"/>
</dbReference>
<gene>
    <name evidence="2" type="ORF">CCAE0312_LOCUS4632</name>
</gene>
<dbReference type="PANTHER" id="PTHR11455">
    <property type="entry name" value="CRYPTOCHROME"/>
    <property type="match status" value="1"/>
</dbReference>